<evidence type="ECO:0000313" key="7">
    <source>
        <dbReference type="Proteomes" id="UP000297245"/>
    </source>
</evidence>
<dbReference type="GO" id="GO:0005778">
    <property type="term" value="C:peroxisomal membrane"/>
    <property type="evidence" value="ECO:0007669"/>
    <property type="project" value="UniProtKB-SubCell"/>
</dbReference>
<dbReference type="Pfam" id="PF05648">
    <property type="entry name" value="PEX11"/>
    <property type="match status" value="1"/>
</dbReference>
<feature type="compositionally biased region" description="Basic residues" evidence="5">
    <location>
        <begin position="65"/>
        <end position="75"/>
    </location>
</feature>
<feature type="region of interest" description="Disordered" evidence="5">
    <location>
        <begin position="106"/>
        <end position="145"/>
    </location>
</feature>
<comment type="subcellular location">
    <subcellularLocation>
        <location evidence="4">Peroxisome membrane</location>
    </subcellularLocation>
</comment>
<evidence type="ECO:0000256" key="3">
    <source>
        <dbReference type="ARBA" id="ARBA00023140"/>
    </source>
</evidence>
<keyword evidence="2" id="KW-0472">Membrane</keyword>
<sequence>MSTISFPPSLSEPSLHDSQFYTGSFVDASAGGGGGGASFTMNPLSSHPPRTPRTSIVSHSPHSSPHGHGHGHGRTLSHSGNSHTRTSSIGMQGSRSIYDLKVDESEKAVDGDGMSNLGEEEEEGLRGKGEEDGEEEEQEELDEEDARLKECEKRVRKEDVWREMFLTSDGRDKAFKLIQYSIKVYLLFHTSLTGSRFLRHMPRRPWEQEFVKRLTSTQSGLSFTRKLLLLFNWLGPFTAITSQQSSSLSSSSQKTQQQSERRKPLLQALLYAPPPVLLDLVSAIADDLYTLSLLGLLGKKSGERAEKFANWCWLLSTVVGLVENSVERQMIGGLQNEVESRMYDESMTGATSKSKGSSSKLDEKELGRLQRRDYWLQISRTKLLMDLIFSSYDVFNIKKASSTVKALSGLAAAILSGAKLFDKHKTTLTKALVKSM</sequence>
<evidence type="ECO:0000256" key="2">
    <source>
        <dbReference type="ARBA" id="ARBA00023136"/>
    </source>
</evidence>
<evidence type="ECO:0000313" key="6">
    <source>
        <dbReference type="EMBL" id="THV08725.1"/>
    </source>
</evidence>
<gene>
    <name evidence="6" type="ORF">K435DRAFT_959253</name>
</gene>
<feature type="region of interest" description="Disordered" evidence="5">
    <location>
        <begin position="29"/>
        <end position="94"/>
    </location>
</feature>
<protein>
    <submittedName>
        <fullName evidence="6">Uncharacterized protein</fullName>
    </submittedName>
</protein>
<evidence type="ECO:0000256" key="4">
    <source>
        <dbReference type="ARBA" id="ARBA00046271"/>
    </source>
</evidence>
<feature type="compositionally biased region" description="Acidic residues" evidence="5">
    <location>
        <begin position="131"/>
        <end position="145"/>
    </location>
</feature>
<reference evidence="6 7" key="1">
    <citation type="journal article" date="2019" name="Nat. Ecol. Evol.">
        <title>Megaphylogeny resolves global patterns of mushroom evolution.</title>
        <authorList>
            <person name="Varga T."/>
            <person name="Krizsan K."/>
            <person name="Foldi C."/>
            <person name="Dima B."/>
            <person name="Sanchez-Garcia M."/>
            <person name="Sanchez-Ramirez S."/>
            <person name="Szollosi G.J."/>
            <person name="Szarkandi J.G."/>
            <person name="Papp V."/>
            <person name="Albert L."/>
            <person name="Andreopoulos W."/>
            <person name="Angelini C."/>
            <person name="Antonin V."/>
            <person name="Barry K.W."/>
            <person name="Bougher N.L."/>
            <person name="Buchanan P."/>
            <person name="Buyck B."/>
            <person name="Bense V."/>
            <person name="Catcheside P."/>
            <person name="Chovatia M."/>
            <person name="Cooper J."/>
            <person name="Damon W."/>
            <person name="Desjardin D."/>
            <person name="Finy P."/>
            <person name="Geml J."/>
            <person name="Haridas S."/>
            <person name="Hughes K."/>
            <person name="Justo A."/>
            <person name="Karasinski D."/>
            <person name="Kautmanova I."/>
            <person name="Kiss B."/>
            <person name="Kocsube S."/>
            <person name="Kotiranta H."/>
            <person name="LaButti K.M."/>
            <person name="Lechner B.E."/>
            <person name="Liimatainen K."/>
            <person name="Lipzen A."/>
            <person name="Lukacs Z."/>
            <person name="Mihaltcheva S."/>
            <person name="Morgado L.N."/>
            <person name="Niskanen T."/>
            <person name="Noordeloos M.E."/>
            <person name="Ohm R.A."/>
            <person name="Ortiz-Santana B."/>
            <person name="Ovrebo C."/>
            <person name="Racz N."/>
            <person name="Riley R."/>
            <person name="Savchenko A."/>
            <person name="Shiryaev A."/>
            <person name="Soop K."/>
            <person name="Spirin V."/>
            <person name="Szebenyi C."/>
            <person name="Tomsovsky M."/>
            <person name="Tulloss R.E."/>
            <person name="Uehling J."/>
            <person name="Grigoriev I.V."/>
            <person name="Vagvolgyi C."/>
            <person name="Papp T."/>
            <person name="Martin F.M."/>
            <person name="Miettinen O."/>
            <person name="Hibbett D.S."/>
            <person name="Nagy L.G."/>
        </authorList>
    </citation>
    <scope>NUCLEOTIDE SEQUENCE [LARGE SCALE GENOMIC DNA]</scope>
    <source>
        <strain evidence="6 7">CBS 962.96</strain>
    </source>
</reference>
<evidence type="ECO:0000256" key="1">
    <source>
        <dbReference type="ARBA" id="ARBA00022593"/>
    </source>
</evidence>
<keyword evidence="7" id="KW-1185">Reference proteome</keyword>
<accession>A0A4S8MZG1</accession>
<dbReference type="AlphaFoldDB" id="A0A4S8MZG1"/>
<dbReference type="GO" id="GO:0016559">
    <property type="term" value="P:peroxisome fission"/>
    <property type="evidence" value="ECO:0007669"/>
    <property type="project" value="InterPro"/>
</dbReference>
<dbReference type="PANTHER" id="PTHR12652:SF19">
    <property type="entry name" value="PEROXISOMAL BIOGENESIS FACTOR 11"/>
    <property type="match status" value="1"/>
</dbReference>
<dbReference type="OrthoDB" id="411017at2759"/>
<proteinExistence type="predicted"/>
<feature type="compositionally biased region" description="Polar residues" evidence="5">
    <location>
        <begin position="76"/>
        <end position="94"/>
    </location>
</feature>
<dbReference type="EMBL" id="ML179035">
    <property type="protein sequence ID" value="THV08725.1"/>
    <property type="molecule type" value="Genomic_DNA"/>
</dbReference>
<keyword evidence="3" id="KW-0576">Peroxisome</keyword>
<dbReference type="PANTHER" id="PTHR12652">
    <property type="entry name" value="PEROXISOMAL BIOGENESIS FACTOR 11"/>
    <property type="match status" value="1"/>
</dbReference>
<organism evidence="6 7">
    <name type="scientific">Dendrothele bispora (strain CBS 962.96)</name>
    <dbReference type="NCBI Taxonomy" id="1314807"/>
    <lineage>
        <taxon>Eukaryota</taxon>
        <taxon>Fungi</taxon>
        <taxon>Dikarya</taxon>
        <taxon>Basidiomycota</taxon>
        <taxon>Agaricomycotina</taxon>
        <taxon>Agaricomycetes</taxon>
        <taxon>Agaricomycetidae</taxon>
        <taxon>Agaricales</taxon>
        <taxon>Agaricales incertae sedis</taxon>
        <taxon>Dendrothele</taxon>
    </lineage>
</organism>
<dbReference type="InterPro" id="IPR008733">
    <property type="entry name" value="PEX11"/>
</dbReference>
<name>A0A4S8MZG1_DENBC</name>
<evidence type="ECO:0000256" key="5">
    <source>
        <dbReference type="SAM" id="MobiDB-lite"/>
    </source>
</evidence>
<keyword evidence="1" id="KW-0962">Peroxisome biogenesis</keyword>
<dbReference type="Proteomes" id="UP000297245">
    <property type="component" value="Unassembled WGS sequence"/>
</dbReference>